<evidence type="ECO:0000256" key="6">
    <source>
        <dbReference type="PROSITE-ProRule" id="PRU00175"/>
    </source>
</evidence>
<dbReference type="PROSITE" id="PS50089">
    <property type="entry name" value="ZF_RING_2"/>
    <property type="match status" value="1"/>
</dbReference>
<evidence type="ECO:0000256" key="8">
    <source>
        <dbReference type="SAM" id="MobiDB-lite"/>
    </source>
</evidence>
<dbReference type="InterPro" id="IPR015943">
    <property type="entry name" value="WD40/YVTN_repeat-like_dom_sf"/>
</dbReference>
<evidence type="ECO:0000256" key="1">
    <source>
        <dbReference type="ARBA" id="ARBA00002738"/>
    </source>
</evidence>
<dbReference type="FunCoup" id="G8XZ03">
    <property type="interactions" value="613"/>
</dbReference>
<feature type="compositionally biased region" description="Basic and acidic residues" evidence="8">
    <location>
        <begin position="921"/>
        <end position="941"/>
    </location>
</feature>
<dbReference type="PANTHER" id="PTHR46170:SF1">
    <property type="entry name" value="GATOR COMPLEX PROTEIN WDR59"/>
    <property type="match status" value="1"/>
</dbReference>
<feature type="compositionally biased region" description="Basic and acidic residues" evidence="8">
    <location>
        <begin position="544"/>
        <end position="578"/>
    </location>
</feature>
<sequence length="1535" mass="174278">MTEQFKNPYESITFGNSLSLRVDGAIGTMSLSPNGRDAVLAGRKGLFIIDLDDPFTTPRWLHHITSWEVADVQWSPHHSAKPSWVISTSNQKALLWDLARPSSNAIINVLHQHSRAITDINFHPSDPEVLATCSVDTFVLGWDMRTPRKPVARWAEWRAGATQVKWNHDNPYEIASSHDNSFYIWDTRKGALPVVKVNQAHTGKINGIDFSGGSSNIITCSNDSKIKFWDLTSYKIEDFSSDFNYFANENERSTDIRPSVVINTSFPVARARNLPFGSEKACGIMPLIGGENSIHIVNYDHAHTASLGSNRTQVIDSDPVFKFQGHNGAIKDFLWRTRHSNYMNFESRSKWKDFQLVTWSSQDCDLKLWPHDERLYKSVNYNPTHEVLNIDINEDTDSDSPKPTQPVIDKSRKVHSYDYQSYIVEPKMTISDLNYLDNKDILSSISSYQIHRAARSSEVIGTQLNHLDWISGVRIGNLANNKNDNENSIADVNGPNNLGEEVTIVGHKFPKVRFEKISVSTGELVLSLKGPVPSSYKYMNTDNSKIEGNDTRHSNKNHEKGEKRDLENSESLKNEDLTSRQISTNLSNDSGGAKKKNITQAIPSSRNQNDKDVDGILLFNSKLDSEKPENTDNNPNNSNSAQKSSEEANTENRLVFIRLEIKFPSSYPFLEILDDSGLPPKRLSKLQKMNTIHFNIEETHEIDSSLKTEMLKSLKEISFFYTNKHKKFCLEPCLRFLMGDKIELVDSLVVGAESEPNRSNSLGEESIIEEIGTEGWADDLIQQQPDYFHSDEEDNSEQGKNRMISPLNDYDEDEDTAALNADFLPTVDDPASNSLHDIRRINTNDSDLKHASDSLTQSQGNIGSVPIPKSCGAVWTPSGKLVCFFFPKQNEEESKSFQKFNIFQFTEEGNHSSHSSHHNNRNQDFKDNENDTNNEKNEYHGSLKSSAETDDDETSSESVDRSDTESISSEDSFTNDLDDILMNDLSSRSRTPGLFKTAVGLGNRYVLENKKLSLSRLKNYGTTTNSKSSVPGEHSQSFRRKKEKLMKKTNTIEIFDYSHLLPNKYELALEYRVLGDSPSKLARYNSAIAFKYGYQDVGEVWQIVEMLLEKKYEDNDLWSSEMHREQTFSGNNAKNYIAGISRSGSTNFMKKSFEWGPHPFGRTWLVSSIFDYFEKLGNVQMLAMLSCILFENKKNEKYTTLYNIPINTPYQVLPPAPPASIETYKGLNKTIDHFGILYDDYGSELPSGSSRTFTSIGKPAHYNSYPMSNSSSFDVESWKEKRGNNPDLFRKSIPQKSMFFNPSDTQLHKLEKHGQSSPRPHMSYNKVKIQGQTQRSLRGVVSMNQRAGKMSMKQKHRNTPTVTINLQNSDTLDLFEDSTSIPLLEVENKIESYRKQYSELLFYWGLPINRIKILKFNFSDAAQKSESQFEIHKCNFAFRKAKKDPTGFRDIFGGALTRKRQNELTPSSRTSFATHKCNLCKLVIDKRAVICINCEHVLHFHCAAEWWGDSDSEENDEFQKECPSGCGCVCIDHSK</sequence>
<evidence type="ECO:0000313" key="10">
    <source>
        <dbReference type="EMBL" id="CCE86912.1"/>
    </source>
</evidence>
<name>G8XZ03_PICSO</name>
<dbReference type="GO" id="GO:1904263">
    <property type="term" value="P:positive regulation of TORC1 signaling"/>
    <property type="evidence" value="ECO:0007669"/>
    <property type="project" value="TreeGrafter"/>
</dbReference>
<feature type="compositionally biased region" description="Low complexity" evidence="8">
    <location>
        <begin position="631"/>
        <end position="643"/>
    </location>
</feature>
<feature type="repeat" description="WD" evidence="7">
    <location>
        <begin position="198"/>
        <end position="233"/>
    </location>
</feature>
<dbReference type="InterPro" id="IPR001680">
    <property type="entry name" value="WD40_rpt"/>
</dbReference>
<reference evidence="10 11" key="1">
    <citation type="journal article" date="2012" name="G3 (Bethesda)">
        <title>Pichia sorbitophila, an interspecies yeast hybrid reveals early steps of genome resolution following polyploidization.</title>
        <authorList>
            <person name="Leh Louis V."/>
            <person name="Despons L."/>
            <person name="Friedrich A."/>
            <person name="Martin T."/>
            <person name="Durrens P."/>
            <person name="Casaregola S."/>
            <person name="Neuveglise C."/>
            <person name="Fairhead C."/>
            <person name="Marck C."/>
            <person name="Cruz J.A."/>
            <person name="Straub M.L."/>
            <person name="Kugler V."/>
            <person name="Sacerdot C."/>
            <person name="Uzunov Z."/>
            <person name="Thierry A."/>
            <person name="Weiss S."/>
            <person name="Bleykasten C."/>
            <person name="De Montigny J."/>
            <person name="Jacques N."/>
            <person name="Jung P."/>
            <person name="Lemaire M."/>
            <person name="Mallet S."/>
            <person name="Morel G."/>
            <person name="Richard G.F."/>
            <person name="Sarkar A."/>
            <person name="Savel G."/>
            <person name="Schacherer J."/>
            <person name="Seret M.L."/>
            <person name="Talla E."/>
            <person name="Samson G."/>
            <person name="Jubin C."/>
            <person name="Poulain J."/>
            <person name="Vacherie B."/>
            <person name="Barbe V."/>
            <person name="Pelletier E."/>
            <person name="Sherman D.J."/>
            <person name="Westhof E."/>
            <person name="Weissenbach J."/>
            <person name="Baret P.V."/>
            <person name="Wincker P."/>
            <person name="Gaillardin C."/>
            <person name="Dujon B."/>
            <person name="Souciet J.L."/>
        </authorList>
    </citation>
    <scope>NUCLEOTIDE SEQUENCE [LARGE SCALE GENOMIC DNA]</scope>
    <source>
        <strain evidence="11">ATCC MYA-4447 / BCRC 22081 / CBS 7064 / NBRC 10061 / NRRL Y-12695</strain>
    </source>
</reference>
<feature type="region of interest" description="Disordered" evidence="8">
    <location>
        <begin position="908"/>
        <end position="972"/>
    </location>
</feature>
<evidence type="ECO:0000259" key="9">
    <source>
        <dbReference type="PROSITE" id="PS50089"/>
    </source>
</evidence>
<feature type="compositionally biased region" description="Polar residues" evidence="8">
    <location>
        <begin position="1020"/>
        <end position="1029"/>
    </location>
</feature>
<dbReference type="GO" id="GO:0035591">
    <property type="term" value="F:signaling adaptor activity"/>
    <property type="evidence" value="ECO:0007669"/>
    <property type="project" value="TreeGrafter"/>
</dbReference>
<accession>G8XZ03</accession>
<feature type="region of interest" description="Disordered" evidence="8">
    <location>
        <begin position="536"/>
        <end position="649"/>
    </location>
</feature>
<evidence type="ECO:0000256" key="5">
    <source>
        <dbReference type="ARBA" id="ARBA00022737"/>
    </source>
</evidence>
<dbReference type="PANTHER" id="PTHR46170">
    <property type="entry name" value="GATOR COMPLEX PROTEIN WDR59"/>
    <property type="match status" value="1"/>
</dbReference>
<organism evidence="10 11">
    <name type="scientific">Pichia sorbitophila (strain ATCC MYA-4447 / BCRC 22081 / CBS 7064 / NBRC 10061 / NRRL Y-12695)</name>
    <name type="common">Hybrid yeast</name>
    <dbReference type="NCBI Taxonomy" id="559304"/>
    <lineage>
        <taxon>Eukaryota</taxon>
        <taxon>Fungi</taxon>
        <taxon>Dikarya</taxon>
        <taxon>Ascomycota</taxon>
        <taxon>Saccharomycotina</taxon>
        <taxon>Pichiomycetes</taxon>
        <taxon>Debaryomycetaceae</taxon>
        <taxon>Millerozyma</taxon>
    </lineage>
</organism>
<dbReference type="eggNOG" id="KOG0309">
    <property type="taxonomic scope" value="Eukaryota"/>
</dbReference>
<dbReference type="GO" id="GO:0034198">
    <property type="term" value="P:cellular response to amino acid starvation"/>
    <property type="evidence" value="ECO:0007669"/>
    <property type="project" value="TreeGrafter"/>
</dbReference>
<proteinExistence type="predicted"/>
<dbReference type="SMART" id="SM00320">
    <property type="entry name" value="WD40"/>
    <property type="match status" value="5"/>
</dbReference>
<dbReference type="GO" id="GO:0005774">
    <property type="term" value="C:vacuolar membrane"/>
    <property type="evidence" value="ECO:0007669"/>
    <property type="project" value="TreeGrafter"/>
</dbReference>
<dbReference type="SUPFAM" id="SSF50978">
    <property type="entry name" value="WD40 repeat-like"/>
    <property type="match status" value="1"/>
</dbReference>
<keyword evidence="5" id="KW-0677">Repeat</keyword>
<dbReference type="OMA" id="HRRETCL"/>
<evidence type="ECO:0000256" key="4">
    <source>
        <dbReference type="ARBA" id="ARBA00022574"/>
    </source>
</evidence>
<dbReference type="HOGENOM" id="CLU_001497_3_0_1"/>
<gene>
    <name evidence="10" type="primary">Piso0_005433</name>
    <name evidence="10" type="ORF">GNLVRS01_PISO0N15017g</name>
</gene>
<dbReference type="Proteomes" id="UP000005222">
    <property type="component" value="Chromosome N"/>
</dbReference>
<keyword evidence="6" id="KW-0863">Zinc-finger</keyword>
<protein>
    <submittedName>
        <fullName evidence="10">Piso0_005433 protein</fullName>
    </submittedName>
</protein>
<dbReference type="InterPro" id="IPR049567">
    <property type="entry name" value="WDR59-like"/>
</dbReference>
<dbReference type="STRING" id="559304.G8XZ03"/>
<feature type="domain" description="RING-type" evidence="9">
    <location>
        <begin position="1477"/>
        <end position="1523"/>
    </location>
</feature>
<dbReference type="GO" id="GO:0035859">
    <property type="term" value="C:Seh1-associated complex"/>
    <property type="evidence" value="ECO:0007669"/>
    <property type="project" value="TreeGrafter"/>
</dbReference>
<dbReference type="OrthoDB" id="311712at2759"/>
<dbReference type="InParanoid" id="G8XZ03"/>
<dbReference type="EMBL" id="FO082046">
    <property type="protein sequence ID" value="CCE86912.1"/>
    <property type="molecule type" value="Genomic_DNA"/>
</dbReference>
<keyword evidence="6" id="KW-0479">Metal-binding</keyword>
<dbReference type="InterPro" id="IPR036322">
    <property type="entry name" value="WD40_repeat_dom_sf"/>
</dbReference>
<comment type="subcellular location">
    <subcellularLocation>
        <location evidence="2">Vacuole</location>
    </subcellularLocation>
</comment>
<feature type="compositionally biased region" description="Polar residues" evidence="8">
    <location>
        <begin position="579"/>
        <end position="590"/>
    </location>
</feature>
<keyword evidence="6" id="KW-0862">Zinc</keyword>
<dbReference type="InterPro" id="IPR019775">
    <property type="entry name" value="WD40_repeat_CS"/>
</dbReference>
<keyword evidence="4 7" id="KW-0853">WD repeat</keyword>
<comment type="function">
    <text evidence="1">May be involved in a process influencing telomere capping.</text>
</comment>
<dbReference type="PROSITE" id="PS00678">
    <property type="entry name" value="WD_REPEATS_1"/>
    <property type="match status" value="2"/>
</dbReference>
<keyword evidence="11" id="KW-1185">Reference proteome</keyword>
<feature type="region of interest" description="Disordered" evidence="8">
    <location>
        <begin position="1019"/>
        <end position="1042"/>
    </location>
</feature>
<dbReference type="InterPro" id="IPR049566">
    <property type="entry name" value="WDR59_RTC1-like_RING_Znf"/>
</dbReference>
<dbReference type="Pfam" id="PF00400">
    <property type="entry name" value="WD40"/>
    <property type="match status" value="2"/>
</dbReference>
<keyword evidence="3" id="KW-0926">Vacuole</keyword>
<evidence type="ECO:0000256" key="3">
    <source>
        <dbReference type="ARBA" id="ARBA00022554"/>
    </source>
</evidence>
<feature type="repeat" description="WD" evidence="7">
    <location>
        <begin position="110"/>
        <end position="152"/>
    </location>
</feature>
<feature type="compositionally biased region" description="Polar residues" evidence="8">
    <location>
        <begin position="598"/>
        <end position="607"/>
    </location>
</feature>
<dbReference type="CDD" id="cd16488">
    <property type="entry name" value="mRING-H2-C3H3C2_Mio-like"/>
    <property type="match status" value="1"/>
</dbReference>
<evidence type="ECO:0000256" key="2">
    <source>
        <dbReference type="ARBA" id="ARBA00004116"/>
    </source>
</evidence>
<feature type="region of interest" description="Disordered" evidence="8">
    <location>
        <begin position="789"/>
        <end position="809"/>
    </location>
</feature>
<dbReference type="PROSITE" id="PS50082">
    <property type="entry name" value="WD_REPEATS_2"/>
    <property type="match status" value="2"/>
</dbReference>
<dbReference type="PROSITE" id="PS50294">
    <property type="entry name" value="WD_REPEATS_REGION"/>
    <property type="match status" value="1"/>
</dbReference>
<dbReference type="Pfam" id="PF17120">
    <property type="entry name" value="zf-RING_16"/>
    <property type="match status" value="1"/>
</dbReference>
<dbReference type="InterPro" id="IPR001841">
    <property type="entry name" value="Znf_RING"/>
</dbReference>
<evidence type="ECO:0000313" key="11">
    <source>
        <dbReference type="Proteomes" id="UP000005222"/>
    </source>
</evidence>
<dbReference type="Gene3D" id="2.130.10.10">
    <property type="entry name" value="YVTN repeat-like/Quinoprotein amine dehydrogenase"/>
    <property type="match status" value="1"/>
</dbReference>
<dbReference type="GO" id="GO:0008270">
    <property type="term" value="F:zinc ion binding"/>
    <property type="evidence" value="ECO:0007669"/>
    <property type="project" value="UniProtKB-KW"/>
</dbReference>
<evidence type="ECO:0000256" key="7">
    <source>
        <dbReference type="PROSITE-ProRule" id="PRU00221"/>
    </source>
</evidence>